<organism evidence="1 2">
    <name type="scientific">Stakelama sediminis</name>
    <dbReference type="NCBI Taxonomy" id="463200"/>
    <lineage>
        <taxon>Bacteria</taxon>
        <taxon>Pseudomonadati</taxon>
        <taxon>Pseudomonadota</taxon>
        <taxon>Alphaproteobacteria</taxon>
        <taxon>Sphingomonadales</taxon>
        <taxon>Sphingomonadaceae</taxon>
        <taxon>Stakelama</taxon>
    </lineage>
</organism>
<proteinExistence type="predicted"/>
<comment type="caution">
    <text evidence="1">The sequence shown here is derived from an EMBL/GenBank/DDBJ whole genome shotgun (WGS) entry which is preliminary data.</text>
</comment>
<keyword evidence="2" id="KW-1185">Reference proteome</keyword>
<dbReference type="PANTHER" id="PTHR40590">
    <property type="entry name" value="CYTOPLASMIC PROTEIN-RELATED"/>
    <property type="match status" value="1"/>
</dbReference>
<accession>A0A840YVG0</accession>
<protein>
    <recommendedName>
        <fullName evidence="3">TraB/GumN family protein</fullName>
    </recommendedName>
</protein>
<evidence type="ECO:0000313" key="2">
    <source>
        <dbReference type="Proteomes" id="UP000554342"/>
    </source>
</evidence>
<gene>
    <name evidence="1" type="ORF">FHR23_000442</name>
</gene>
<dbReference type="InterPro" id="IPR002816">
    <property type="entry name" value="TraB/PrgY/GumN_fam"/>
</dbReference>
<dbReference type="PANTHER" id="PTHR40590:SF1">
    <property type="entry name" value="CYTOPLASMIC PROTEIN"/>
    <property type="match status" value="1"/>
</dbReference>
<sequence length="293" mass="31918">MTRFARFLLLLLAFLIMGLGASPHAMLARPALWAVRDADTTIYLFGTVHFLRPEQVWFSGKIADTFARSDRLVLEVPPPDRLATQRIVAELGEYPGPELRDHLSKQQLAIYEGAMAKLGMPPDALDNDRPWLASQALGVKPLEQAGYRLSAAPETILADAAKHRGKPVSGLETMRFQLGLFAALPPAQQKYMLIRAAQGLPDAVTNMDATVQAWGRGDVIGVGAALNRELGALPPDFSSAILTDRNHRWVGWIRHRMTQPGTLFVAVGAGHLAGPQSVIAQLRAAGLTVQRLQ</sequence>
<dbReference type="EMBL" id="JACIJI010000001">
    <property type="protein sequence ID" value="MBB5717535.1"/>
    <property type="molecule type" value="Genomic_DNA"/>
</dbReference>
<name>A0A840YVG0_9SPHN</name>
<evidence type="ECO:0008006" key="3">
    <source>
        <dbReference type="Google" id="ProtNLM"/>
    </source>
</evidence>
<dbReference type="CDD" id="cd14789">
    <property type="entry name" value="Tiki"/>
    <property type="match status" value="1"/>
</dbReference>
<dbReference type="RefSeq" id="WP_184001286.1">
    <property type="nucleotide sequence ID" value="NZ_BAABIF010000004.1"/>
</dbReference>
<dbReference type="Proteomes" id="UP000554342">
    <property type="component" value="Unassembled WGS sequence"/>
</dbReference>
<dbReference type="InterPro" id="IPR047111">
    <property type="entry name" value="YbaP-like"/>
</dbReference>
<dbReference type="AlphaFoldDB" id="A0A840YVG0"/>
<reference evidence="1 2" key="1">
    <citation type="submission" date="2020-08" db="EMBL/GenBank/DDBJ databases">
        <title>Genomic Encyclopedia of Type Strains, Phase IV (KMG-IV): sequencing the most valuable type-strain genomes for metagenomic binning, comparative biology and taxonomic classification.</title>
        <authorList>
            <person name="Goeker M."/>
        </authorList>
    </citation>
    <scope>NUCLEOTIDE SEQUENCE [LARGE SCALE GENOMIC DNA]</scope>
    <source>
        <strain evidence="1 2">DSM 27203</strain>
    </source>
</reference>
<evidence type="ECO:0000313" key="1">
    <source>
        <dbReference type="EMBL" id="MBB5717535.1"/>
    </source>
</evidence>
<dbReference type="Pfam" id="PF01963">
    <property type="entry name" value="TraB_PrgY_gumN"/>
    <property type="match status" value="1"/>
</dbReference>